<dbReference type="PANTHER" id="PTHR15427">
    <property type="entry name" value="EMILIN ELASTIN MICROFIBRIL INTERFACE-LOCATED PROTEIN ELASTIN MICROFIBRIL INTERFACER"/>
    <property type="match status" value="1"/>
</dbReference>
<dbReference type="EMBL" id="JAIWYP010000008">
    <property type="protein sequence ID" value="KAH3784878.1"/>
    <property type="molecule type" value="Genomic_DNA"/>
</dbReference>
<evidence type="ECO:0000256" key="2">
    <source>
        <dbReference type="ARBA" id="ARBA00022525"/>
    </source>
</evidence>
<comment type="caution">
    <text evidence="4">The sequence shown here is derived from an EMBL/GenBank/DDBJ whole genome shotgun (WGS) entry which is preliminary data.</text>
</comment>
<dbReference type="SUPFAM" id="SSF49842">
    <property type="entry name" value="TNF-like"/>
    <property type="match status" value="1"/>
</dbReference>
<dbReference type="PROSITE" id="PS50871">
    <property type="entry name" value="C1Q"/>
    <property type="match status" value="1"/>
</dbReference>
<dbReference type="InterPro" id="IPR008983">
    <property type="entry name" value="Tumour_necrosis_fac-like_dom"/>
</dbReference>
<proteinExistence type="predicted"/>
<evidence type="ECO:0000259" key="3">
    <source>
        <dbReference type="PROSITE" id="PS50871"/>
    </source>
</evidence>
<gene>
    <name evidence="4" type="ORF">DPMN_162950</name>
</gene>
<keyword evidence="5" id="KW-1185">Reference proteome</keyword>
<dbReference type="Proteomes" id="UP000828390">
    <property type="component" value="Unassembled WGS sequence"/>
</dbReference>
<dbReference type="PANTHER" id="PTHR15427:SF50">
    <property type="entry name" value="COMPLEMENT C1Q TUMOR NECROSIS FACTOR-RELATED PROTEIN 2-LIKE"/>
    <property type="match status" value="1"/>
</dbReference>
<dbReference type="PRINTS" id="PR00007">
    <property type="entry name" value="COMPLEMNTC1Q"/>
</dbReference>
<dbReference type="InterPro" id="IPR050392">
    <property type="entry name" value="Collagen/C1q_domain"/>
</dbReference>
<dbReference type="Pfam" id="PF00386">
    <property type="entry name" value="C1q"/>
    <property type="match status" value="1"/>
</dbReference>
<dbReference type="AlphaFoldDB" id="A0A9D4IUS5"/>
<dbReference type="SMART" id="SM00110">
    <property type="entry name" value="C1Q"/>
    <property type="match status" value="1"/>
</dbReference>
<dbReference type="Gene3D" id="2.60.120.40">
    <property type="match status" value="1"/>
</dbReference>
<name>A0A9D4IUS5_DREPO</name>
<evidence type="ECO:0000256" key="1">
    <source>
        <dbReference type="ARBA" id="ARBA00004613"/>
    </source>
</evidence>
<comment type="subcellular location">
    <subcellularLocation>
        <location evidence="1">Secreted</location>
    </subcellularLocation>
</comment>
<protein>
    <recommendedName>
        <fullName evidence="3">C1q domain-containing protein</fullName>
    </recommendedName>
</protein>
<dbReference type="GO" id="GO:0005576">
    <property type="term" value="C:extracellular region"/>
    <property type="evidence" value="ECO:0007669"/>
    <property type="project" value="UniProtKB-SubCell"/>
</dbReference>
<sequence>MKNAPQEHVGLNQNIIFDKVITNEGGGYDALHGVFIAPQSGYYVFSSTALTTVNGEIHTAMVHNANIIAYIYGHGDNGRHDQGSQTVVTWLNVGDEVDVQNKDYTDTSIFGSLYSSFSGYLF</sequence>
<keyword evidence="2" id="KW-0964">Secreted</keyword>
<evidence type="ECO:0000313" key="4">
    <source>
        <dbReference type="EMBL" id="KAH3784878.1"/>
    </source>
</evidence>
<feature type="domain" description="C1q" evidence="3">
    <location>
        <begin position="1"/>
        <end position="122"/>
    </location>
</feature>
<reference evidence="4" key="1">
    <citation type="journal article" date="2019" name="bioRxiv">
        <title>The Genome of the Zebra Mussel, Dreissena polymorpha: A Resource for Invasive Species Research.</title>
        <authorList>
            <person name="McCartney M.A."/>
            <person name="Auch B."/>
            <person name="Kono T."/>
            <person name="Mallez S."/>
            <person name="Zhang Y."/>
            <person name="Obille A."/>
            <person name="Becker A."/>
            <person name="Abrahante J.E."/>
            <person name="Garbe J."/>
            <person name="Badalamenti J.P."/>
            <person name="Herman A."/>
            <person name="Mangelson H."/>
            <person name="Liachko I."/>
            <person name="Sullivan S."/>
            <person name="Sone E.D."/>
            <person name="Koren S."/>
            <person name="Silverstein K.A.T."/>
            <person name="Beckman K.B."/>
            <person name="Gohl D.M."/>
        </authorList>
    </citation>
    <scope>NUCLEOTIDE SEQUENCE</scope>
    <source>
        <strain evidence="4">Duluth1</strain>
        <tissue evidence="4">Whole animal</tissue>
    </source>
</reference>
<organism evidence="4 5">
    <name type="scientific">Dreissena polymorpha</name>
    <name type="common">Zebra mussel</name>
    <name type="synonym">Mytilus polymorpha</name>
    <dbReference type="NCBI Taxonomy" id="45954"/>
    <lineage>
        <taxon>Eukaryota</taxon>
        <taxon>Metazoa</taxon>
        <taxon>Spiralia</taxon>
        <taxon>Lophotrochozoa</taxon>
        <taxon>Mollusca</taxon>
        <taxon>Bivalvia</taxon>
        <taxon>Autobranchia</taxon>
        <taxon>Heteroconchia</taxon>
        <taxon>Euheterodonta</taxon>
        <taxon>Imparidentia</taxon>
        <taxon>Neoheterodontei</taxon>
        <taxon>Myida</taxon>
        <taxon>Dreissenoidea</taxon>
        <taxon>Dreissenidae</taxon>
        <taxon>Dreissena</taxon>
    </lineage>
</organism>
<reference evidence="4" key="2">
    <citation type="submission" date="2020-11" db="EMBL/GenBank/DDBJ databases">
        <authorList>
            <person name="McCartney M.A."/>
            <person name="Auch B."/>
            <person name="Kono T."/>
            <person name="Mallez S."/>
            <person name="Becker A."/>
            <person name="Gohl D.M."/>
            <person name="Silverstein K.A.T."/>
            <person name="Koren S."/>
            <person name="Bechman K.B."/>
            <person name="Herman A."/>
            <person name="Abrahante J.E."/>
            <person name="Garbe J."/>
        </authorList>
    </citation>
    <scope>NUCLEOTIDE SEQUENCE</scope>
    <source>
        <strain evidence="4">Duluth1</strain>
        <tissue evidence="4">Whole animal</tissue>
    </source>
</reference>
<dbReference type="InterPro" id="IPR001073">
    <property type="entry name" value="C1q_dom"/>
</dbReference>
<evidence type="ECO:0000313" key="5">
    <source>
        <dbReference type="Proteomes" id="UP000828390"/>
    </source>
</evidence>
<accession>A0A9D4IUS5</accession>